<evidence type="ECO:0000313" key="7">
    <source>
        <dbReference type="Proteomes" id="UP001232343"/>
    </source>
</evidence>
<evidence type="ECO:0000256" key="1">
    <source>
        <dbReference type="ARBA" id="ARBA00000086"/>
    </source>
</evidence>
<accession>A0ABU0D7L4</accession>
<sequence length="296" mass="33831">MWQEKMEFSGPYDFDLALSRLAMDPLNIVNQKERSVKVPIYDITPEVATVQAIGSTDQPAFLINGKNSNTKSAVIEKISKVFQWTTPLAEIQNHFISTSLNKIFETHRGTPIVLDFSPFTTLVKSIIHQQVNMKFAISLTEEFVKTFGFQIDDVYFYPSPETIATIQPETLRALKFSQRKAEYIIGLAAQIVNGEINLEKLSKLSDEEIIKSLVKIRGIGPWTAQSFLLFGLGRPNLFPFADIGLQNAIKDLYRLDRKPTKEEMLEFSNEWQPYLSYASLYLWRSIEPPIKELIVE</sequence>
<dbReference type="SUPFAM" id="SSF48150">
    <property type="entry name" value="DNA-glycosylase"/>
    <property type="match status" value="1"/>
</dbReference>
<dbReference type="EC" id="3.2.2.21" evidence="2"/>
<dbReference type="Pfam" id="PF00730">
    <property type="entry name" value="HhH-GPD"/>
    <property type="match status" value="1"/>
</dbReference>
<keyword evidence="7" id="KW-1185">Reference proteome</keyword>
<dbReference type="InterPro" id="IPR011257">
    <property type="entry name" value="DNA_glycosylase"/>
</dbReference>
<proteinExistence type="predicted"/>
<dbReference type="SMART" id="SM00478">
    <property type="entry name" value="ENDO3c"/>
    <property type="match status" value="1"/>
</dbReference>
<dbReference type="CDD" id="cd00056">
    <property type="entry name" value="ENDO3c"/>
    <property type="match status" value="1"/>
</dbReference>
<dbReference type="InterPro" id="IPR003265">
    <property type="entry name" value="HhH-GPD_domain"/>
</dbReference>
<evidence type="ECO:0000313" key="6">
    <source>
        <dbReference type="EMBL" id="MDQ0344406.1"/>
    </source>
</evidence>
<reference evidence="6 7" key="1">
    <citation type="submission" date="2023-07" db="EMBL/GenBank/DDBJ databases">
        <title>Genomic Encyclopedia of Type Strains, Phase IV (KMG-IV): sequencing the most valuable type-strain genomes for metagenomic binning, comparative biology and taxonomic classification.</title>
        <authorList>
            <person name="Goeker M."/>
        </authorList>
    </citation>
    <scope>NUCLEOTIDE SEQUENCE [LARGE SCALE GENOMIC DNA]</scope>
    <source>
        <strain evidence="6 7">DSM 27848</strain>
    </source>
</reference>
<dbReference type="InterPro" id="IPR051912">
    <property type="entry name" value="Alkylbase_DNA_Glycosylase/TA"/>
</dbReference>
<dbReference type="Gene3D" id="1.10.340.30">
    <property type="entry name" value="Hypothetical protein, domain 2"/>
    <property type="match status" value="1"/>
</dbReference>
<evidence type="ECO:0000256" key="4">
    <source>
        <dbReference type="ARBA" id="ARBA00023204"/>
    </source>
</evidence>
<feature type="domain" description="HhH-GPD" evidence="5">
    <location>
        <begin position="127"/>
        <end position="287"/>
    </location>
</feature>
<gene>
    <name evidence="6" type="ORF">J2S14_003249</name>
</gene>
<dbReference type="Gene3D" id="1.10.1670.40">
    <property type="match status" value="1"/>
</dbReference>
<keyword evidence="4" id="KW-0234">DNA repair</keyword>
<comment type="catalytic activity">
    <reaction evidence="1">
        <text>Hydrolysis of alkylated DNA, releasing 3-methyladenine, 3-methylguanine, 7-methylguanine and 7-methyladenine.</text>
        <dbReference type="EC" id="3.2.2.21"/>
    </reaction>
</comment>
<dbReference type="GO" id="GO:0003905">
    <property type="term" value="F:alkylbase DNA N-glycosylase activity"/>
    <property type="evidence" value="ECO:0007669"/>
    <property type="project" value="UniProtKB-EC"/>
</dbReference>
<dbReference type="RefSeq" id="WP_244682670.1">
    <property type="nucleotide sequence ID" value="NZ_JALIRM010000012.1"/>
</dbReference>
<evidence type="ECO:0000259" key="5">
    <source>
        <dbReference type="SMART" id="SM00478"/>
    </source>
</evidence>
<evidence type="ECO:0000256" key="2">
    <source>
        <dbReference type="ARBA" id="ARBA00012000"/>
    </source>
</evidence>
<keyword evidence="3" id="KW-0227">DNA damage</keyword>
<keyword evidence="6" id="KW-0378">Hydrolase</keyword>
<organism evidence="6 7">
    <name type="scientific">Lederbergia wuyishanensis</name>
    <dbReference type="NCBI Taxonomy" id="1347903"/>
    <lineage>
        <taxon>Bacteria</taxon>
        <taxon>Bacillati</taxon>
        <taxon>Bacillota</taxon>
        <taxon>Bacilli</taxon>
        <taxon>Bacillales</taxon>
        <taxon>Bacillaceae</taxon>
        <taxon>Lederbergia</taxon>
    </lineage>
</organism>
<comment type="caution">
    <text evidence="6">The sequence shown here is derived from an EMBL/GenBank/DDBJ whole genome shotgun (WGS) entry which is preliminary data.</text>
</comment>
<evidence type="ECO:0000256" key="3">
    <source>
        <dbReference type="ARBA" id="ARBA00022763"/>
    </source>
</evidence>
<name>A0ABU0D7L4_9BACI</name>
<dbReference type="EMBL" id="JAUSUO010000009">
    <property type="protein sequence ID" value="MDQ0344406.1"/>
    <property type="molecule type" value="Genomic_DNA"/>
</dbReference>
<dbReference type="Proteomes" id="UP001232343">
    <property type="component" value="Unassembled WGS sequence"/>
</dbReference>
<protein>
    <recommendedName>
        <fullName evidence="2">DNA-3-methyladenine glycosylase II</fullName>
        <ecNumber evidence="2">3.2.2.21</ecNumber>
    </recommendedName>
</protein>
<keyword evidence="6" id="KW-0326">Glycosidase</keyword>
<dbReference type="PANTHER" id="PTHR43003:SF5">
    <property type="entry name" value="DNA-3-METHYLADENINE GLYCOSYLASE"/>
    <property type="match status" value="1"/>
</dbReference>
<dbReference type="PANTHER" id="PTHR43003">
    <property type="entry name" value="DNA-3-METHYLADENINE GLYCOSYLASE"/>
    <property type="match status" value="1"/>
</dbReference>